<dbReference type="AlphaFoldDB" id="A0A162KCJ0"/>
<name>A0A162KCJ0_CORFA</name>
<feature type="region of interest" description="Disordered" evidence="1">
    <location>
        <begin position="139"/>
        <end position="266"/>
    </location>
</feature>
<dbReference type="STRING" id="1081104.A0A162KCJ0"/>
<dbReference type="EMBL" id="AZHB01000008">
    <property type="protein sequence ID" value="OAA66068.1"/>
    <property type="molecule type" value="Genomic_DNA"/>
</dbReference>
<dbReference type="Proteomes" id="UP000076744">
    <property type="component" value="Unassembled WGS sequence"/>
</dbReference>
<protein>
    <submittedName>
        <fullName evidence="2">Uncharacterized protein</fullName>
    </submittedName>
</protein>
<feature type="compositionally biased region" description="Basic and acidic residues" evidence="1">
    <location>
        <begin position="147"/>
        <end position="180"/>
    </location>
</feature>
<accession>A0A162KCJ0</accession>
<dbReference type="RefSeq" id="XP_018705092.1">
    <property type="nucleotide sequence ID" value="XM_018847512.1"/>
</dbReference>
<reference evidence="2 3" key="1">
    <citation type="journal article" date="2016" name="Genome Biol. Evol.">
        <title>Divergent and convergent evolution of fungal pathogenicity.</title>
        <authorList>
            <person name="Shang Y."/>
            <person name="Xiao G."/>
            <person name="Zheng P."/>
            <person name="Cen K."/>
            <person name="Zhan S."/>
            <person name="Wang C."/>
        </authorList>
    </citation>
    <scope>NUCLEOTIDE SEQUENCE [LARGE SCALE GENOMIC DNA]</scope>
    <source>
        <strain evidence="2 3">ARSEF 2679</strain>
    </source>
</reference>
<comment type="caution">
    <text evidence="2">The sequence shown here is derived from an EMBL/GenBank/DDBJ whole genome shotgun (WGS) entry which is preliminary data.</text>
</comment>
<evidence type="ECO:0000313" key="3">
    <source>
        <dbReference type="Proteomes" id="UP000076744"/>
    </source>
</evidence>
<dbReference type="GeneID" id="30020198"/>
<evidence type="ECO:0000313" key="2">
    <source>
        <dbReference type="EMBL" id="OAA66068.1"/>
    </source>
</evidence>
<sequence>MGDSVNIQNLLQAGYFTTSRSRSRSPRQDELHQEQDYRSVGRSCDDRYDYDSPYDRPRRSPSPIRLPPPPSRTVPRSRPTPPRPTVDDEVSILNKEPAYTKTVASEEEAASRGDVDQAQTIMEVHEFNPERRFVILDDESATNISGDKSDSVKEDTGAGPKVTEDSKPDIPSDKSAEQHPRARSAGLSPPPSSGRRRSRHDLPVLETEFSDRQYTEHHRSRSAVNGPRPDYFNPSRSSRFYGDQLLSPDLTKQSSRGREDGYYGADYRDRPRETVRHSVRVSSTKAYEFDRQRQRSSQSRLLFDFFSGNPVLQTSPGFFERIPGFFERIHEVLDTHLS</sequence>
<proteinExistence type="predicted"/>
<feature type="compositionally biased region" description="Pro residues" evidence="1">
    <location>
        <begin position="64"/>
        <end position="84"/>
    </location>
</feature>
<keyword evidence="3" id="KW-1185">Reference proteome</keyword>
<organism evidence="2 3">
    <name type="scientific">Cordyceps fumosorosea (strain ARSEF 2679)</name>
    <name type="common">Isaria fumosorosea</name>
    <dbReference type="NCBI Taxonomy" id="1081104"/>
    <lineage>
        <taxon>Eukaryota</taxon>
        <taxon>Fungi</taxon>
        <taxon>Dikarya</taxon>
        <taxon>Ascomycota</taxon>
        <taxon>Pezizomycotina</taxon>
        <taxon>Sordariomycetes</taxon>
        <taxon>Hypocreomycetidae</taxon>
        <taxon>Hypocreales</taxon>
        <taxon>Cordycipitaceae</taxon>
        <taxon>Cordyceps</taxon>
    </lineage>
</organism>
<feature type="compositionally biased region" description="Basic and acidic residues" evidence="1">
    <location>
        <begin position="256"/>
        <end position="266"/>
    </location>
</feature>
<feature type="region of interest" description="Disordered" evidence="1">
    <location>
        <begin position="16"/>
        <end position="117"/>
    </location>
</feature>
<feature type="compositionally biased region" description="Basic and acidic residues" evidence="1">
    <location>
        <begin position="26"/>
        <end position="58"/>
    </location>
</feature>
<gene>
    <name evidence="2" type="ORF">ISF_03906</name>
</gene>
<dbReference type="OrthoDB" id="10259785at2759"/>
<evidence type="ECO:0000256" key="1">
    <source>
        <dbReference type="SAM" id="MobiDB-lite"/>
    </source>
</evidence>